<dbReference type="Proteomes" id="UP000023758">
    <property type="component" value="Unassembled WGS sequence"/>
</dbReference>
<accession>A0A022VT35</accession>
<dbReference type="EMBL" id="KK207902">
    <property type="protein sequence ID" value="EZF49432.1"/>
    <property type="molecule type" value="Genomic_DNA"/>
</dbReference>
<gene>
    <name evidence="1" type="ORF">H103_07011</name>
</gene>
<organism evidence="1">
    <name type="scientific">Trichophyton rubrum CBS 288.86</name>
    <dbReference type="NCBI Taxonomy" id="1215330"/>
    <lineage>
        <taxon>Eukaryota</taxon>
        <taxon>Fungi</taxon>
        <taxon>Dikarya</taxon>
        <taxon>Ascomycota</taxon>
        <taxon>Pezizomycotina</taxon>
        <taxon>Eurotiomycetes</taxon>
        <taxon>Eurotiomycetidae</taxon>
        <taxon>Onygenales</taxon>
        <taxon>Arthrodermataceae</taxon>
        <taxon>Trichophyton</taxon>
    </lineage>
</organism>
<evidence type="ECO:0000313" key="1">
    <source>
        <dbReference type="EMBL" id="EZF49432.1"/>
    </source>
</evidence>
<dbReference type="HOGENOM" id="CLU_1972041_0_0_1"/>
<name>A0A022VT35_TRIRU</name>
<reference evidence="1" key="1">
    <citation type="submission" date="2014-02" db="EMBL/GenBank/DDBJ databases">
        <title>The Genome Sequence of Trichophyton rubrum (morphotype fischeri) CBS 288.86.</title>
        <authorList>
            <consortium name="The Broad Institute Genomics Platform"/>
            <person name="Cuomo C.A."/>
            <person name="White T.C."/>
            <person name="Graser Y."/>
            <person name="Martinez-Rossi N."/>
            <person name="Heitman J."/>
            <person name="Young S.K."/>
            <person name="Zeng Q."/>
            <person name="Gargeya S."/>
            <person name="Abouelleil A."/>
            <person name="Alvarado L."/>
            <person name="Chapman S.B."/>
            <person name="Gainer-Dewar J."/>
            <person name="Goldberg J."/>
            <person name="Griggs A."/>
            <person name="Gujja S."/>
            <person name="Hansen M."/>
            <person name="Howarth C."/>
            <person name="Imamovic A."/>
            <person name="Larimer J."/>
            <person name="Martinez D."/>
            <person name="Murphy C."/>
            <person name="Pearson M.D."/>
            <person name="Persinoti G."/>
            <person name="Poon T."/>
            <person name="Priest M."/>
            <person name="Roberts A.D."/>
            <person name="Saif S."/>
            <person name="Shea T.D."/>
            <person name="Sykes S.N."/>
            <person name="Wortman J."/>
            <person name="Nusbaum C."/>
            <person name="Birren B."/>
        </authorList>
    </citation>
    <scope>NUCLEOTIDE SEQUENCE [LARGE SCALE GENOMIC DNA]</scope>
    <source>
        <strain evidence="1">CBS 288.86</strain>
    </source>
</reference>
<proteinExistence type="predicted"/>
<sequence length="127" mass="14468">MVFDVMLRGVKFSFLLTFRPPDRQAGLRNNRQTYAESGMIRFFKDEIWLHPRPGQSLNKLFLPVLSPHPRTFAGRSMILFSDKGWYLAATVVISSNTTALSSSKCSNALLHVRNPQLKCILVILFLI</sequence>
<protein>
    <submittedName>
        <fullName evidence="1">Uncharacterized protein</fullName>
    </submittedName>
</protein>
<dbReference type="AlphaFoldDB" id="A0A022VT35"/>